<dbReference type="EMBL" id="PXOA01000359">
    <property type="protein sequence ID" value="RFU76325.1"/>
    <property type="molecule type" value="Genomic_DNA"/>
</dbReference>
<gene>
    <name evidence="1" type="ORF">TARUN_5913</name>
</gene>
<evidence type="ECO:0008006" key="3">
    <source>
        <dbReference type="Google" id="ProtNLM"/>
    </source>
</evidence>
<keyword evidence="2" id="KW-1185">Reference proteome</keyword>
<dbReference type="STRING" id="490622.A0A395NJP3"/>
<organism evidence="1 2">
    <name type="scientific">Trichoderma arundinaceum</name>
    <dbReference type="NCBI Taxonomy" id="490622"/>
    <lineage>
        <taxon>Eukaryota</taxon>
        <taxon>Fungi</taxon>
        <taxon>Dikarya</taxon>
        <taxon>Ascomycota</taxon>
        <taxon>Pezizomycotina</taxon>
        <taxon>Sordariomycetes</taxon>
        <taxon>Hypocreomycetidae</taxon>
        <taxon>Hypocreales</taxon>
        <taxon>Hypocreaceae</taxon>
        <taxon>Trichoderma</taxon>
    </lineage>
</organism>
<evidence type="ECO:0000313" key="2">
    <source>
        <dbReference type="Proteomes" id="UP000266272"/>
    </source>
</evidence>
<dbReference type="Proteomes" id="UP000266272">
    <property type="component" value="Unassembled WGS sequence"/>
</dbReference>
<protein>
    <recommendedName>
        <fullName evidence="3">BTB domain-containing protein</fullName>
    </recommendedName>
</protein>
<sequence length="226" mass="25929">MDQLVHQVDPDGDTLLILRNPNAPFLSATTGVWPNALPRYRSQKMKDLEYALSNFLLDEEPSVPSEREVHFRLSSKHLKLVSEYFQRMMAHNWMETNPQDGYAYSITAEDWDETALLIVMYVIHGQTERVPKAISIEMLAKIAVLVDYYNCHEAIDSLAKSWMRGLQKSCPHKYKDYGEELLMMLFASCIFPEADTFETLTGIAIWQSRGRIHTLGLPFPDNVVGE</sequence>
<name>A0A395NJP3_TRIAR</name>
<proteinExistence type="predicted"/>
<dbReference type="OrthoDB" id="5326346at2759"/>
<accession>A0A395NJP3</accession>
<dbReference type="AlphaFoldDB" id="A0A395NJP3"/>
<comment type="caution">
    <text evidence="1">The sequence shown here is derived from an EMBL/GenBank/DDBJ whole genome shotgun (WGS) entry which is preliminary data.</text>
</comment>
<evidence type="ECO:0000313" key="1">
    <source>
        <dbReference type="EMBL" id="RFU76325.1"/>
    </source>
</evidence>
<reference evidence="1 2" key="1">
    <citation type="journal article" date="2018" name="PLoS Pathog.">
        <title>Evolution of structural diversity of trichothecenes, a family of toxins produced by plant pathogenic and entomopathogenic fungi.</title>
        <authorList>
            <person name="Proctor R.H."/>
            <person name="McCormick S.P."/>
            <person name="Kim H.S."/>
            <person name="Cardoza R.E."/>
            <person name="Stanley A.M."/>
            <person name="Lindo L."/>
            <person name="Kelly A."/>
            <person name="Brown D.W."/>
            <person name="Lee T."/>
            <person name="Vaughan M.M."/>
            <person name="Alexander N.J."/>
            <person name="Busman M."/>
            <person name="Gutierrez S."/>
        </authorList>
    </citation>
    <scope>NUCLEOTIDE SEQUENCE [LARGE SCALE GENOMIC DNA]</scope>
    <source>
        <strain evidence="1 2">IBT 40837</strain>
    </source>
</reference>